<dbReference type="EMBL" id="JAPVEA010000001">
    <property type="protein sequence ID" value="KAJ5465318.1"/>
    <property type="molecule type" value="Genomic_DNA"/>
</dbReference>
<feature type="domain" description="Xylanolytic transcriptional activator regulatory" evidence="2">
    <location>
        <begin position="86"/>
        <end position="215"/>
    </location>
</feature>
<reference evidence="3" key="1">
    <citation type="submission" date="2022-12" db="EMBL/GenBank/DDBJ databases">
        <authorList>
            <person name="Petersen C."/>
        </authorList>
    </citation>
    <scope>NUCLEOTIDE SEQUENCE</scope>
    <source>
        <strain evidence="3">IBT 16125</strain>
    </source>
</reference>
<accession>A0AAD6CH79</accession>
<reference evidence="3" key="2">
    <citation type="journal article" date="2023" name="IMA Fungus">
        <title>Comparative genomic study of the Penicillium genus elucidates a diverse pangenome and 15 lateral gene transfer events.</title>
        <authorList>
            <person name="Petersen C."/>
            <person name="Sorensen T."/>
            <person name="Nielsen M.R."/>
            <person name="Sondergaard T.E."/>
            <person name="Sorensen J.L."/>
            <person name="Fitzpatrick D.A."/>
            <person name="Frisvad J.C."/>
            <person name="Nielsen K.L."/>
        </authorList>
    </citation>
    <scope>NUCLEOTIDE SEQUENCE</scope>
    <source>
        <strain evidence="3">IBT 16125</strain>
    </source>
</reference>
<dbReference type="GO" id="GO:0008270">
    <property type="term" value="F:zinc ion binding"/>
    <property type="evidence" value="ECO:0007669"/>
    <property type="project" value="InterPro"/>
</dbReference>
<dbReference type="InterPro" id="IPR007219">
    <property type="entry name" value="XnlR_reg_dom"/>
</dbReference>
<dbReference type="AlphaFoldDB" id="A0AAD6CH79"/>
<evidence type="ECO:0000313" key="4">
    <source>
        <dbReference type="Proteomes" id="UP001213681"/>
    </source>
</evidence>
<dbReference type="RefSeq" id="XP_056772165.1">
    <property type="nucleotide sequence ID" value="XM_056904398.1"/>
</dbReference>
<keyword evidence="4" id="KW-1185">Reference proteome</keyword>
<dbReference type="InterPro" id="IPR052761">
    <property type="entry name" value="Fungal_Detox/Toxin_TFs"/>
</dbReference>
<keyword evidence="1" id="KW-0539">Nucleus</keyword>
<dbReference type="GO" id="GO:0003677">
    <property type="term" value="F:DNA binding"/>
    <property type="evidence" value="ECO:0007669"/>
    <property type="project" value="InterPro"/>
</dbReference>
<evidence type="ECO:0000313" key="3">
    <source>
        <dbReference type="EMBL" id="KAJ5465318.1"/>
    </source>
</evidence>
<evidence type="ECO:0000256" key="1">
    <source>
        <dbReference type="ARBA" id="ARBA00023242"/>
    </source>
</evidence>
<dbReference type="GO" id="GO:0006351">
    <property type="term" value="P:DNA-templated transcription"/>
    <property type="evidence" value="ECO:0007669"/>
    <property type="project" value="InterPro"/>
</dbReference>
<gene>
    <name evidence="3" type="ORF">N7458_001004</name>
</gene>
<comment type="caution">
    <text evidence="3">The sequence shown here is derived from an EMBL/GenBank/DDBJ whole genome shotgun (WGS) entry which is preliminary data.</text>
</comment>
<dbReference type="Proteomes" id="UP001213681">
    <property type="component" value="Unassembled WGS sequence"/>
</dbReference>
<proteinExistence type="predicted"/>
<name>A0AAD6CH79_9EURO</name>
<dbReference type="CDD" id="cd12148">
    <property type="entry name" value="fungal_TF_MHR"/>
    <property type="match status" value="1"/>
</dbReference>
<dbReference type="PANTHER" id="PTHR47425">
    <property type="entry name" value="FARB-RELATED"/>
    <property type="match status" value="1"/>
</dbReference>
<sequence length="228" mass="25618">IGAGDYQSDVSTADAPCKYRSSLDVCAFPLVSPDDSTPQLSYDQKAAKLPGFVRKPSSRLQVEDVDYLALTGALTVPDTELRKELLKAYVHYVHPSMPILDISVLIQSIVLENGMRPLSLLLFQAMMFAAMAYIDFEHLGVAGYANRKLARETFFMRVRRLYDLEYETDPISLVQSLLLMTHTNEMNADQKDSWYWLGISISLAHSIGLHRGSRNLFGHETADADQRL</sequence>
<protein>
    <recommendedName>
        <fullName evidence="2">Xylanolytic transcriptional activator regulatory domain-containing protein</fullName>
    </recommendedName>
</protein>
<dbReference type="PANTHER" id="PTHR47425:SF2">
    <property type="entry name" value="FARB-RELATED"/>
    <property type="match status" value="1"/>
</dbReference>
<dbReference type="Pfam" id="PF04082">
    <property type="entry name" value="Fungal_trans"/>
    <property type="match status" value="1"/>
</dbReference>
<organism evidence="3 4">
    <name type="scientific">Penicillium daleae</name>
    <dbReference type="NCBI Taxonomy" id="63821"/>
    <lineage>
        <taxon>Eukaryota</taxon>
        <taxon>Fungi</taxon>
        <taxon>Dikarya</taxon>
        <taxon>Ascomycota</taxon>
        <taxon>Pezizomycotina</taxon>
        <taxon>Eurotiomycetes</taxon>
        <taxon>Eurotiomycetidae</taxon>
        <taxon>Eurotiales</taxon>
        <taxon>Aspergillaceae</taxon>
        <taxon>Penicillium</taxon>
    </lineage>
</organism>
<feature type="non-terminal residue" evidence="3">
    <location>
        <position position="1"/>
    </location>
</feature>
<evidence type="ECO:0000259" key="2">
    <source>
        <dbReference type="Pfam" id="PF04082"/>
    </source>
</evidence>
<dbReference type="GeneID" id="81594641"/>